<accession>A0A7W9FMI2</accession>
<feature type="signal peptide" evidence="2">
    <location>
        <begin position="1"/>
        <end position="22"/>
    </location>
</feature>
<feature type="compositionally biased region" description="Pro residues" evidence="1">
    <location>
        <begin position="130"/>
        <end position="140"/>
    </location>
</feature>
<proteinExistence type="predicted"/>
<dbReference type="RefSeq" id="WP_183856142.1">
    <property type="nucleotide sequence ID" value="NZ_JACHOO010000004.1"/>
</dbReference>
<evidence type="ECO:0000313" key="3">
    <source>
        <dbReference type="EMBL" id="MBB5753390.1"/>
    </source>
</evidence>
<dbReference type="EMBL" id="JACHOO010000004">
    <property type="protein sequence ID" value="MBB5753390.1"/>
    <property type="molecule type" value="Genomic_DNA"/>
</dbReference>
<evidence type="ECO:0000256" key="2">
    <source>
        <dbReference type="SAM" id="SignalP"/>
    </source>
</evidence>
<reference evidence="3 4" key="1">
    <citation type="submission" date="2020-08" db="EMBL/GenBank/DDBJ databases">
        <title>Genomic Encyclopedia of Type Strains, Phase IV (KMG-IV): sequencing the most valuable type-strain genomes for metagenomic binning, comparative biology and taxonomic classification.</title>
        <authorList>
            <person name="Goeker M."/>
        </authorList>
    </citation>
    <scope>NUCLEOTIDE SEQUENCE [LARGE SCALE GENOMIC DNA]</scope>
    <source>
        <strain evidence="3 4">DSM 16268</strain>
    </source>
</reference>
<dbReference type="Proteomes" id="UP000523821">
    <property type="component" value="Unassembled WGS sequence"/>
</dbReference>
<evidence type="ECO:0000313" key="4">
    <source>
        <dbReference type="Proteomes" id="UP000523821"/>
    </source>
</evidence>
<feature type="compositionally biased region" description="Low complexity" evidence="1">
    <location>
        <begin position="116"/>
        <end position="129"/>
    </location>
</feature>
<organism evidence="3 4">
    <name type="scientific">Prosthecomicrobium pneumaticum</name>
    <dbReference type="NCBI Taxonomy" id="81895"/>
    <lineage>
        <taxon>Bacteria</taxon>
        <taxon>Pseudomonadati</taxon>
        <taxon>Pseudomonadota</taxon>
        <taxon>Alphaproteobacteria</taxon>
        <taxon>Hyphomicrobiales</taxon>
        <taxon>Kaistiaceae</taxon>
        <taxon>Prosthecomicrobium</taxon>
    </lineage>
</organism>
<evidence type="ECO:0000256" key="1">
    <source>
        <dbReference type="SAM" id="MobiDB-lite"/>
    </source>
</evidence>
<name>A0A7W9FMI2_9HYPH</name>
<feature type="region of interest" description="Disordered" evidence="1">
    <location>
        <begin position="116"/>
        <end position="153"/>
    </location>
</feature>
<comment type="caution">
    <text evidence="3">The sequence shown here is derived from an EMBL/GenBank/DDBJ whole genome shotgun (WGS) entry which is preliminary data.</text>
</comment>
<keyword evidence="4" id="KW-1185">Reference proteome</keyword>
<sequence>MSTMLAAATAAALALCAVPAFAEDAERPAPPRVGRFTMIPADQGFVRLDTETGIVSHCRRAADMGSDPAAAGPWRCSIVEDEAGAAPDPAEADAIAALSREVAALAARVAALERAAAAAPPGEPQAARPVDPPPVPPRAAPDPQADDRSLDLAEEMMRRFFDMVRTMKREGEADHI</sequence>
<gene>
    <name evidence="3" type="ORF">GGQ63_002456</name>
</gene>
<keyword evidence="2" id="KW-0732">Signal</keyword>
<dbReference type="AlphaFoldDB" id="A0A7W9FMI2"/>
<feature type="chain" id="PRO_5030987942" evidence="2">
    <location>
        <begin position="23"/>
        <end position="176"/>
    </location>
</feature>
<protein>
    <submittedName>
        <fullName evidence="3">Uncharacterized protein</fullName>
    </submittedName>
</protein>